<evidence type="ECO:0000313" key="2">
    <source>
        <dbReference type="Proteomes" id="UP000006457"/>
    </source>
</evidence>
<dbReference type="PATRIC" id="fig|1095749.3.peg.618"/>
<accession>I3DGP5</accession>
<dbReference type="EMBL" id="AJSX01000013">
    <property type="protein sequence ID" value="EIJ70888.1"/>
    <property type="molecule type" value="Genomic_DNA"/>
</dbReference>
<evidence type="ECO:0000313" key="1">
    <source>
        <dbReference type="EMBL" id="EIJ70888.1"/>
    </source>
</evidence>
<dbReference type="AlphaFoldDB" id="I3DGP5"/>
<proteinExistence type="predicted"/>
<name>I3DGP5_9PAST</name>
<gene>
    <name evidence="1" type="ORF">HMPREF1052_2146</name>
</gene>
<dbReference type="eggNOG" id="ENOG503410M">
    <property type="taxonomic scope" value="Bacteria"/>
</dbReference>
<keyword evidence="2" id="KW-1185">Reference proteome</keyword>
<comment type="caution">
    <text evidence="1">The sequence shown here is derived from an EMBL/GenBank/DDBJ whole genome shotgun (WGS) entry which is preliminary data.</text>
</comment>
<reference evidence="1 2" key="1">
    <citation type="submission" date="2012-03" db="EMBL/GenBank/DDBJ databases">
        <authorList>
            <person name="Harkins D.M."/>
            <person name="Madupu R."/>
            <person name="Durkin A.S."/>
            <person name="Torralba M."/>
            <person name="Methe B."/>
            <person name="Sutton G.G."/>
            <person name="Nelson K.E."/>
        </authorList>
    </citation>
    <scope>NUCLEOTIDE SEQUENCE [LARGE SCALE GENOMIC DNA]</scope>
    <source>
        <strain evidence="1 2">CCUG 2042</strain>
    </source>
</reference>
<sequence length="60" mass="6832">MEDDILISRYLLNNKFVVYGALPVIYGGVDNVEIREAESYIDKGNPNYILSGELKFSDIF</sequence>
<dbReference type="Proteomes" id="UP000006457">
    <property type="component" value="Unassembled WGS sequence"/>
</dbReference>
<organism evidence="1 2">
    <name type="scientific">Pasteurella bettyae CCUG 2042</name>
    <dbReference type="NCBI Taxonomy" id="1095749"/>
    <lineage>
        <taxon>Bacteria</taxon>
        <taxon>Pseudomonadati</taxon>
        <taxon>Pseudomonadota</taxon>
        <taxon>Gammaproteobacteria</taxon>
        <taxon>Pasteurellales</taxon>
        <taxon>Pasteurellaceae</taxon>
        <taxon>Pasteurella</taxon>
    </lineage>
</organism>
<protein>
    <submittedName>
        <fullName evidence="1">Uncharacterized protein</fullName>
    </submittedName>
</protein>